<dbReference type="GeneID" id="75827105"/>
<name>A0A9P9Y3Y4_9HYPO</name>
<proteinExistence type="predicted"/>
<organism evidence="1 2">
    <name type="scientific">Emericellopsis cladophorae</name>
    <dbReference type="NCBI Taxonomy" id="2686198"/>
    <lineage>
        <taxon>Eukaryota</taxon>
        <taxon>Fungi</taxon>
        <taxon>Dikarya</taxon>
        <taxon>Ascomycota</taxon>
        <taxon>Pezizomycotina</taxon>
        <taxon>Sordariomycetes</taxon>
        <taxon>Hypocreomycetidae</taxon>
        <taxon>Hypocreales</taxon>
        <taxon>Bionectriaceae</taxon>
        <taxon>Emericellopsis</taxon>
    </lineage>
</organism>
<evidence type="ECO:0000313" key="1">
    <source>
        <dbReference type="EMBL" id="KAI6783084.1"/>
    </source>
</evidence>
<dbReference type="AlphaFoldDB" id="A0A9P9Y3Y4"/>
<keyword evidence="2" id="KW-1185">Reference proteome</keyword>
<reference evidence="1" key="1">
    <citation type="journal article" date="2021" name="J Fungi (Basel)">
        <title>Genomic and Metabolomic Analyses of the Marine Fungus Emericellopsis cladophorae: Insights into Saltwater Adaptability Mechanisms and Its Biosynthetic Potential.</title>
        <authorList>
            <person name="Goncalves M.F.M."/>
            <person name="Hilario S."/>
            <person name="Van de Peer Y."/>
            <person name="Esteves A.C."/>
            <person name="Alves A."/>
        </authorList>
    </citation>
    <scope>NUCLEOTIDE SEQUENCE</scope>
    <source>
        <strain evidence="1">MUM 19.33</strain>
    </source>
</reference>
<dbReference type="OrthoDB" id="5229512at2759"/>
<evidence type="ECO:0000313" key="2">
    <source>
        <dbReference type="Proteomes" id="UP001055219"/>
    </source>
</evidence>
<sequence>MSVLFDESLARKLVIVLTSDIMSQAHHPLHLFDLPPEILSQILRPLLQPEPPSSIPIISLPAPPTYVVPSFVLSVLLAHPLLYSLGVSLLYAPDQEFYLDTSGPKYASVKRTFIARDLLCGSTDALDKVRWLSLTVDRLRGWMTDDIVPVLTSLILHGSLERVDVYIHTDVSARHFVVLNQRRMEEGGPLRALLHLLADPDLRSGRLFIQRRHSLGWCRYHDKDSGEEDPQSRKWVEVRWQDVLQAGAGQDGEVV</sequence>
<gene>
    <name evidence="1" type="ORF">J7T54_000586</name>
</gene>
<comment type="caution">
    <text evidence="1">The sequence shown here is derived from an EMBL/GenBank/DDBJ whole genome shotgun (WGS) entry which is preliminary data.</text>
</comment>
<dbReference type="Proteomes" id="UP001055219">
    <property type="component" value="Unassembled WGS sequence"/>
</dbReference>
<dbReference type="EMBL" id="JAGIXG020000009">
    <property type="protein sequence ID" value="KAI6783084.1"/>
    <property type="molecule type" value="Genomic_DNA"/>
</dbReference>
<accession>A0A9P9Y3Y4</accession>
<reference evidence="1" key="2">
    <citation type="submission" date="2022-07" db="EMBL/GenBank/DDBJ databases">
        <authorList>
            <person name="Goncalves M.F.M."/>
            <person name="Hilario S."/>
            <person name="Van De Peer Y."/>
            <person name="Esteves A.C."/>
            <person name="Alves A."/>
        </authorList>
    </citation>
    <scope>NUCLEOTIDE SEQUENCE</scope>
    <source>
        <strain evidence="1">MUM 19.33</strain>
    </source>
</reference>
<protein>
    <submittedName>
        <fullName evidence="1">Uncharacterized protein</fullName>
    </submittedName>
</protein>
<dbReference type="RefSeq" id="XP_051363940.1">
    <property type="nucleotide sequence ID" value="XM_051504422.1"/>
</dbReference>